<organism evidence="1 2">
    <name type="scientific">Pluteus cervinus</name>
    <dbReference type="NCBI Taxonomy" id="181527"/>
    <lineage>
        <taxon>Eukaryota</taxon>
        <taxon>Fungi</taxon>
        <taxon>Dikarya</taxon>
        <taxon>Basidiomycota</taxon>
        <taxon>Agaricomycotina</taxon>
        <taxon>Agaricomycetes</taxon>
        <taxon>Agaricomycetidae</taxon>
        <taxon>Agaricales</taxon>
        <taxon>Pluteineae</taxon>
        <taxon>Pluteaceae</taxon>
        <taxon>Pluteus</taxon>
    </lineage>
</organism>
<evidence type="ECO:0000313" key="2">
    <source>
        <dbReference type="Proteomes" id="UP000308600"/>
    </source>
</evidence>
<proteinExistence type="predicted"/>
<reference evidence="1 2" key="1">
    <citation type="journal article" date="2019" name="Nat. Ecol. Evol.">
        <title>Megaphylogeny resolves global patterns of mushroom evolution.</title>
        <authorList>
            <person name="Varga T."/>
            <person name="Krizsan K."/>
            <person name="Foldi C."/>
            <person name="Dima B."/>
            <person name="Sanchez-Garcia M."/>
            <person name="Sanchez-Ramirez S."/>
            <person name="Szollosi G.J."/>
            <person name="Szarkandi J.G."/>
            <person name="Papp V."/>
            <person name="Albert L."/>
            <person name="Andreopoulos W."/>
            <person name="Angelini C."/>
            <person name="Antonin V."/>
            <person name="Barry K.W."/>
            <person name="Bougher N.L."/>
            <person name="Buchanan P."/>
            <person name="Buyck B."/>
            <person name="Bense V."/>
            <person name="Catcheside P."/>
            <person name="Chovatia M."/>
            <person name="Cooper J."/>
            <person name="Damon W."/>
            <person name="Desjardin D."/>
            <person name="Finy P."/>
            <person name="Geml J."/>
            <person name="Haridas S."/>
            <person name="Hughes K."/>
            <person name="Justo A."/>
            <person name="Karasinski D."/>
            <person name="Kautmanova I."/>
            <person name="Kiss B."/>
            <person name="Kocsube S."/>
            <person name="Kotiranta H."/>
            <person name="LaButti K.M."/>
            <person name="Lechner B.E."/>
            <person name="Liimatainen K."/>
            <person name="Lipzen A."/>
            <person name="Lukacs Z."/>
            <person name="Mihaltcheva S."/>
            <person name="Morgado L.N."/>
            <person name="Niskanen T."/>
            <person name="Noordeloos M.E."/>
            <person name="Ohm R.A."/>
            <person name="Ortiz-Santana B."/>
            <person name="Ovrebo C."/>
            <person name="Racz N."/>
            <person name="Riley R."/>
            <person name="Savchenko A."/>
            <person name="Shiryaev A."/>
            <person name="Soop K."/>
            <person name="Spirin V."/>
            <person name="Szebenyi C."/>
            <person name="Tomsovsky M."/>
            <person name="Tulloss R.E."/>
            <person name="Uehling J."/>
            <person name="Grigoriev I.V."/>
            <person name="Vagvolgyi C."/>
            <person name="Papp T."/>
            <person name="Martin F.M."/>
            <person name="Miettinen O."/>
            <person name="Hibbett D.S."/>
            <person name="Nagy L.G."/>
        </authorList>
    </citation>
    <scope>NUCLEOTIDE SEQUENCE [LARGE SCALE GENOMIC DNA]</scope>
    <source>
        <strain evidence="1 2">NL-1719</strain>
    </source>
</reference>
<accession>A0ACD3AZF3</accession>
<evidence type="ECO:0000313" key="1">
    <source>
        <dbReference type="EMBL" id="TFK70997.1"/>
    </source>
</evidence>
<keyword evidence="2" id="KW-1185">Reference proteome</keyword>
<gene>
    <name evidence="1" type="ORF">BDN72DRAFT_491839</name>
</gene>
<name>A0ACD3AZF3_9AGAR</name>
<dbReference type="Proteomes" id="UP000308600">
    <property type="component" value="Unassembled WGS sequence"/>
</dbReference>
<sequence>MRAGLSLDIGLLTLETQRRRKEDNFMKDEHAQGKLRVLRGWFRFLYRRGPARTLAMYAESAGQISTLAITSKTRTTTNWTCSFSIRSLSHKMLSCRADHPSHQPCSSPRVLLLQARLFRFSIPSASYQDTTLSRKPVVIKRYPNISKSSSNGSKSPNFLPFSGPALHSPPRMICSHRRRAGLQPHTRPRF</sequence>
<protein>
    <submittedName>
        <fullName evidence="1">Uncharacterized protein</fullName>
    </submittedName>
</protein>
<dbReference type="EMBL" id="ML208304">
    <property type="protein sequence ID" value="TFK70997.1"/>
    <property type="molecule type" value="Genomic_DNA"/>
</dbReference>